<gene>
    <name evidence="1" type="ORF">DUI87_16133</name>
</gene>
<reference evidence="1 2" key="1">
    <citation type="submission" date="2018-07" db="EMBL/GenBank/DDBJ databases">
        <title>A high quality draft genome assembly of the barn swallow (H. rustica rustica).</title>
        <authorList>
            <person name="Formenti G."/>
            <person name="Chiara M."/>
            <person name="Poveda L."/>
            <person name="Francoijs K.-J."/>
            <person name="Bonisoli-Alquati A."/>
            <person name="Canova L."/>
            <person name="Gianfranceschi L."/>
            <person name="Horner D.S."/>
            <person name="Saino N."/>
        </authorList>
    </citation>
    <scope>NUCLEOTIDE SEQUENCE [LARGE SCALE GENOMIC DNA]</scope>
    <source>
        <strain evidence="1">Chelidonia</strain>
        <tissue evidence="1">Blood</tissue>
    </source>
</reference>
<protein>
    <submittedName>
        <fullName evidence="1">Uncharacterized protein</fullName>
    </submittedName>
</protein>
<accession>A0A3M0K0E6</accession>
<sequence length="101" mass="11541">MFGPAADFPQPGLNKHLLTCKAESQSFLLLPLLSRHYLVQLLLRRRPAGSPKICINLDWTISRLYDNADLTERLVKPVRTAMILGTIGIKHMNFEQFYCNV</sequence>
<dbReference type="EMBL" id="QRBI01000120">
    <property type="protein sequence ID" value="RMC06692.1"/>
    <property type="molecule type" value="Genomic_DNA"/>
</dbReference>
<organism evidence="1 2">
    <name type="scientific">Hirundo rustica rustica</name>
    <dbReference type="NCBI Taxonomy" id="333673"/>
    <lineage>
        <taxon>Eukaryota</taxon>
        <taxon>Metazoa</taxon>
        <taxon>Chordata</taxon>
        <taxon>Craniata</taxon>
        <taxon>Vertebrata</taxon>
        <taxon>Euteleostomi</taxon>
        <taxon>Archelosauria</taxon>
        <taxon>Archosauria</taxon>
        <taxon>Dinosauria</taxon>
        <taxon>Saurischia</taxon>
        <taxon>Theropoda</taxon>
        <taxon>Coelurosauria</taxon>
        <taxon>Aves</taxon>
        <taxon>Neognathae</taxon>
        <taxon>Neoaves</taxon>
        <taxon>Telluraves</taxon>
        <taxon>Australaves</taxon>
        <taxon>Passeriformes</taxon>
        <taxon>Sylvioidea</taxon>
        <taxon>Hirundinidae</taxon>
        <taxon>Hirundo</taxon>
    </lineage>
</organism>
<keyword evidence="2" id="KW-1185">Reference proteome</keyword>
<evidence type="ECO:0000313" key="2">
    <source>
        <dbReference type="Proteomes" id="UP000269221"/>
    </source>
</evidence>
<dbReference type="AlphaFoldDB" id="A0A3M0K0E6"/>
<evidence type="ECO:0000313" key="1">
    <source>
        <dbReference type="EMBL" id="RMC06692.1"/>
    </source>
</evidence>
<comment type="caution">
    <text evidence="1">The sequence shown here is derived from an EMBL/GenBank/DDBJ whole genome shotgun (WGS) entry which is preliminary data.</text>
</comment>
<proteinExistence type="predicted"/>
<name>A0A3M0K0E6_HIRRU</name>
<dbReference type="Proteomes" id="UP000269221">
    <property type="component" value="Unassembled WGS sequence"/>
</dbReference>